<dbReference type="Proteomes" id="UP000683520">
    <property type="component" value="Chromosome"/>
</dbReference>
<evidence type="ECO:0000256" key="1">
    <source>
        <dbReference type="SAM" id="Coils"/>
    </source>
</evidence>
<accession>A0ABX8KWT1</accession>
<sequence length="148" mass="16853">MQNLDKNDTPKPVELHLPHRVAGRLETWGECDIPDKRRRSVFVDVADYLDMSDGARPARLCPACVDAAVAHAEAEKRKQEERLRRQKANEEAQQRRIREEELRLDLVEAHRSGNDAEVTRLLDTLVAEDDAALATLGKTSWDEVNDDE</sequence>
<organism evidence="2 3">
    <name type="scientific">Corynebacterium coyleae</name>
    <dbReference type="NCBI Taxonomy" id="53374"/>
    <lineage>
        <taxon>Bacteria</taxon>
        <taxon>Bacillati</taxon>
        <taxon>Actinomycetota</taxon>
        <taxon>Actinomycetes</taxon>
        <taxon>Mycobacteriales</taxon>
        <taxon>Corynebacteriaceae</taxon>
        <taxon>Corynebacterium</taxon>
    </lineage>
</organism>
<keyword evidence="1" id="KW-0175">Coiled coil</keyword>
<proteinExistence type="predicted"/>
<evidence type="ECO:0000313" key="2">
    <source>
        <dbReference type="EMBL" id="QXB18942.1"/>
    </source>
</evidence>
<keyword evidence="3" id="KW-1185">Reference proteome</keyword>
<dbReference type="EMBL" id="CP077302">
    <property type="protein sequence ID" value="QXB18942.1"/>
    <property type="molecule type" value="Genomic_DNA"/>
</dbReference>
<dbReference type="GeneID" id="92748991"/>
<gene>
    <name evidence="2" type="ORF">I6L55_02220</name>
</gene>
<reference evidence="2 3" key="1">
    <citation type="submission" date="2021-06" db="EMBL/GenBank/DDBJ databases">
        <title>FDA dAtabase for Regulatory Grade micrObial Sequences (FDA-ARGOS): Supporting development and validation of Infectious Disease Dx tests.</title>
        <authorList>
            <person name="Sproer C."/>
            <person name="Gronow S."/>
            <person name="Severitt S."/>
            <person name="Schroder I."/>
            <person name="Tallon L."/>
            <person name="Sadzewicz L."/>
            <person name="Zhao X."/>
            <person name="Boylan J."/>
            <person name="Ott S."/>
            <person name="Bowen H."/>
            <person name="Vavikolanu K."/>
            <person name="Mehta A."/>
            <person name="Aluvathingal J."/>
            <person name="Nadendla S."/>
            <person name="Lowell S."/>
            <person name="Myers T."/>
            <person name="Yan Y."/>
        </authorList>
    </citation>
    <scope>NUCLEOTIDE SEQUENCE [LARGE SCALE GENOMIC DNA]</scope>
    <source>
        <strain evidence="2 3">FDAARGOS 1425</strain>
    </source>
</reference>
<dbReference type="RefSeq" id="WP_092100557.1">
    <property type="nucleotide sequence ID" value="NZ_CP047198.1"/>
</dbReference>
<feature type="coiled-coil region" evidence="1">
    <location>
        <begin position="69"/>
        <end position="103"/>
    </location>
</feature>
<protein>
    <submittedName>
        <fullName evidence="2">Uncharacterized protein</fullName>
    </submittedName>
</protein>
<name>A0ABX8KWT1_9CORY</name>
<evidence type="ECO:0000313" key="3">
    <source>
        <dbReference type="Proteomes" id="UP000683520"/>
    </source>
</evidence>